<dbReference type="KEGG" id="kbs:EPA93_26170"/>
<feature type="transmembrane region" description="Helical" evidence="9">
    <location>
        <begin position="502"/>
        <end position="521"/>
    </location>
</feature>
<evidence type="ECO:0000313" key="14">
    <source>
        <dbReference type="Proteomes" id="UP000290365"/>
    </source>
</evidence>
<feature type="domain" description="CopC" evidence="10">
    <location>
        <begin position="34"/>
        <end position="131"/>
    </location>
</feature>
<feature type="transmembrane region" description="Helical" evidence="9">
    <location>
        <begin position="299"/>
        <end position="317"/>
    </location>
</feature>
<feature type="domain" description="Copper resistance protein D" evidence="11">
    <location>
        <begin position="375"/>
        <end position="462"/>
    </location>
</feature>
<dbReference type="PANTHER" id="PTHR34820">
    <property type="entry name" value="INNER MEMBRANE PROTEIN YEBZ"/>
    <property type="match status" value="1"/>
</dbReference>
<dbReference type="Proteomes" id="UP000290365">
    <property type="component" value="Chromosome"/>
</dbReference>
<evidence type="ECO:0000259" key="10">
    <source>
        <dbReference type="Pfam" id="PF04234"/>
    </source>
</evidence>
<dbReference type="GO" id="GO:0005507">
    <property type="term" value="F:copper ion binding"/>
    <property type="evidence" value="ECO:0007669"/>
    <property type="project" value="InterPro"/>
</dbReference>
<dbReference type="SUPFAM" id="SSF81296">
    <property type="entry name" value="E set domains"/>
    <property type="match status" value="1"/>
</dbReference>
<dbReference type="GO" id="GO:0046688">
    <property type="term" value="P:response to copper ion"/>
    <property type="evidence" value="ECO:0007669"/>
    <property type="project" value="InterPro"/>
</dbReference>
<dbReference type="OrthoDB" id="2353937at2"/>
<sequence length="646" mass="69828">MASRLSLKYGQRLLFALLLALVLFVLFPSISEAHAVLLRSDPAQGAVLSAAPTQVRMWFSEDLNPTFSTAAVVNAANQRVDSGNAHVTGTDPREMDVSLQANLPPAVYIVAWRSQSADDGHILKGSFTFSVARPDGTVPQLSGNTQSGQNLQGGNTTDLVSGQLDAGTLLSFIMITLADLGIVFWVGAQLWHTFVQQVSEAGDAEQKALEQQAEERFARYLAIPTLIVLLLANLGILLGQALTITAGQAGQLPATLVKLAANGHFGTFWSMREIVIVLAIILAVFSLLNKRRSENLKGLLSWGNLLLALALLIATSLSGHAAAVNSDLLIFAVLADWLHLLAASLWIGGMLYLSLAYLPVLKRCTPIERARALLAILPGFTPLAVAGIVIMAATGPFNATVHMTSWEQLLNTPYGRTLDLKVLLVVILLLVSAFHLWILRPRLRNDYKKYVEAHNLLQASTETEQEPLDEKRSQPKAQVRWLEATVSRQGATLSRVLRWEPLLGVAVLVCTGLLSVFAGTLQPALPQGAPSGAPAPTRPFITNVKTSDNKFTVQLNVTPNRFGSNVFTVTVLDSSNKPATNVGVVIDTSMLDMDMGTDTIDLQPDGKGHFSASGNLSMGGHWQLRIQVRTPDNTLHEARVKMFTPF</sequence>
<dbReference type="InterPro" id="IPR032693">
    <property type="entry name" value="YtkA-like_dom"/>
</dbReference>
<dbReference type="InterPro" id="IPR008457">
    <property type="entry name" value="Cu-R_CopD_dom"/>
</dbReference>
<feature type="domain" description="YtkA-like" evidence="12">
    <location>
        <begin position="549"/>
        <end position="626"/>
    </location>
</feature>
<proteinExistence type="predicted"/>
<dbReference type="GO" id="GO:0006825">
    <property type="term" value="P:copper ion transport"/>
    <property type="evidence" value="ECO:0007669"/>
    <property type="project" value="InterPro"/>
</dbReference>
<name>A0A4P6JV92_KTERU</name>
<keyword evidence="7" id="KW-0186">Copper</keyword>
<dbReference type="InterPro" id="IPR007348">
    <property type="entry name" value="CopC_dom"/>
</dbReference>
<feature type="transmembrane region" description="Helical" evidence="9">
    <location>
        <begin position="337"/>
        <end position="360"/>
    </location>
</feature>
<dbReference type="Gene3D" id="2.60.40.1220">
    <property type="match status" value="1"/>
</dbReference>
<keyword evidence="2" id="KW-1003">Cell membrane</keyword>
<feature type="transmembrane region" description="Helical" evidence="9">
    <location>
        <begin position="372"/>
        <end position="393"/>
    </location>
</feature>
<evidence type="ECO:0000256" key="9">
    <source>
        <dbReference type="SAM" id="Phobius"/>
    </source>
</evidence>
<evidence type="ECO:0000256" key="1">
    <source>
        <dbReference type="ARBA" id="ARBA00004651"/>
    </source>
</evidence>
<protein>
    <recommendedName>
        <fullName evidence="15">Copper resistance protein CopC</fullName>
    </recommendedName>
</protein>
<dbReference type="Pfam" id="PF04234">
    <property type="entry name" value="CopC"/>
    <property type="match status" value="1"/>
</dbReference>
<evidence type="ECO:0000256" key="5">
    <source>
        <dbReference type="ARBA" id="ARBA00022729"/>
    </source>
</evidence>
<dbReference type="PANTHER" id="PTHR34820:SF4">
    <property type="entry name" value="INNER MEMBRANE PROTEIN YEBZ"/>
    <property type="match status" value="1"/>
</dbReference>
<dbReference type="InterPro" id="IPR014756">
    <property type="entry name" value="Ig_E-set"/>
</dbReference>
<feature type="transmembrane region" description="Helical" evidence="9">
    <location>
        <begin position="269"/>
        <end position="287"/>
    </location>
</feature>
<comment type="subcellular location">
    <subcellularLocation>
        <location evidence="1">Cell membrane</location>
        <topology evidence="1">Multi-pass membrane protein</topology>
    </subcellularLocation>
</comment>
<keyword evidence="6 9" id="KW-1133">Transmembrane helix</keyword>
<dbReference type="GO" id="GO:0005886">
    <property type="term" value="C:plasma membrane"/>
    <property type="evidence" value="ECO:0007669"/>
    <property type="project" value="UniProtKB-SubCell"/>
</dbReference>
<reference evidence="13 14" key="1">
    <citation type="submission" date="2019-01" db="EMBL/GenBank/DDBJ databases">
        <title>Ktedonosporobacter rubrisoli SCAWS-G2.</title>
        <authorList>
            <person name="Huang Y."/>
            <person name="Yan B."/>
        </authorList>
    </citation>
    <scope>NUCLEOTIDE SEQUENCE [LARGE SCALE GENOMIC DNA]</scope>
    <source>
        <strain evidence="13 14">SCAWS-G2</strain>
    </source>
</reference>
<dbReference type="InterPro" id="IPR014755">
    <property type="entry name" value="Cu-Rt/internalin_Ig-like"/>
</dbReference>
<dbReference type="Pfam" id="PF13115">
    <property type="entry name" value="YtkA"/>
    <property type="match status" value="1"/>
</dbReference>
<evidence type="ECO:0000256" key="4">
    <source>
        <dbReference type="ARBA" id="ARBA00022723"/>
    </source>
</evidence>
<keyword evidence="4" id="KW-0479">Metal-binding</keyword>
<evidence type="ECO:0000259" key="12">
    <source>
        <dbReference type="Pfam" id="PF13115"/>
    </source>
</evidence>
<evidence type="ECO:0000256" key="6">
    <source>
        <dbReference type="ARBA" id="ARBA00022989"/>
    </source>
</evidence>
<keyword evidence="8 9" id="KW-0472">Membrane</keyword>
<dbReference type="EMBL" id="CP035758">
    <property type="protein sequence ID" value="QBD79283.1"/>
    <property type="molecule type" value="Genomic_DNA"/>
</dbReference>
<evidence type="ECO:0000256" key="7">
    <source>
        <dbReference type="ARBA" id="ARBA00023008"/>
    </source>
</evidence>
<accession>A0A4P6JV92</accession>
<dbReference type="Pfam" id="PF05425">
    <property type="entry name" value="CopD"/>
    <property type="match status" value="1"/>
</dbReference>
<evidence type="ECO:0000256" key="3">
    <source>
        <dbReference type="ARBA" id="ARBA00022692"/>
    </source>
</evidence>
<evidence type="ECO:0000259" key="11">
    <source>
        <dbReference type="Pfam" id="PF05425"/>
    </source>
</evidence>
<feature type="transmembrane region" description="Helical" evidence="9">
    <location>
        <begin position="420"/>
        <end position="439"/>
    </location>
</feature>
<feature type="transmembrane region" description="Helical" evidence="9">
    <location>
        <begin position="169"/>
        <end position="188"/>
    </location>
</feature>
<evidence type="ECO:0008006" key="15">
    <source>
        <dbReference type="Google" id="ProtNLM"/>
    </source>
</evidence>
<evidence type="ECO:0000256" key="2">
    <source>
        <dbReference type="ARBA" id="ARBA00022475"/>
    </source>
</evidence>
<dbReference type="GO" id="GO:0042597">
    <property type="term" value="C:periplasmic space"/>
    <property type="evidence" value="ECO:0007669"/>
    <property type="project" value="InterPro"/>
</dbReference>
<evidence type="ECO:0000313" key="13">
    <source>
        <dbReference type="EMBL" id="QBD79283.1"/>
    </source>
</evidence>
<dbReference type="AlphaFoldDB" id="A0A4P6JV92"/>
<keyword evidence="14" id="KW-1185">Reference proteome</keyword>
<organism evidence="13 14">
    <name type="scientific">Ktedonosporobacter rubrisoli</name>
    <dbReference type="NCBI Taxonomy" id="2509675"/>
    <lineage>
        <taxon>Bacteria</taxon>
        <taxon>Bacillati</taxon>
        <taxon>Chloroflexota</taxon>
        <taxon>Ktedonobacteria</taxon>
        <taxon>Ktedonobacterales</taxon>
        <taxon>Ktedonosporobacteraceae</taxon>
        <taxon>Ktedonosporobacter</taxon>
    </lineage>
</organism>
<evidence type="ECO:0000256" key="8">
    <source>
        <dbReference type="ARBA" id="ARBA00023136"/>
    </source>
</evidence>
<gene>
    <name evidence="13" type="ORF">EPA93_26170</name>
</gene>
<dbReference type="InterPro" id="IPR032694">
    <property type="entry name" value="CopC/D"/>
</dbReference>
<keyword evidence="5" id="KW-0732">Signal</keyword>
<feature type="transmembrane region" description="Helical" evidence="9">
    <location>
        <begin position="226"/>
        <end position="249"/>
    </location>
</feature>
<dbReference type="RefSeq" id="WP_129890336.1">
    <property type="nucleotide sequence ID" value="NZ_CP035758.1"/>
</dbReference>
<keyword evidence="3 9" id="KW-0812">Transmembrane</keyword>